<dbReference type="EMBL" id="PIOC01000020">
    <property type="protein sequence ID" value="RDW17348.1"/>
    <property type="molecule type" value="Genomic_DNA"/>
</dbReference>
<accession>A0A3D8PQ19</accession>
<dbReference type="RefSeq" id="WP_115773940.1">
    <property type="nucleotide sequence ID" value="NZ_PIOC01000020.1"/>
</dbReference>
<dbReference type="NCBIfam" id="TIGR04398">
    <property type="entry name" value="SLAP_DUP"/>
    <property type="match status" value="1"/>
</dbReference>
<dbReference type="InterPro" id="IPR030910">
    <property type="entry name" value="SLAP_dom"/>
</dbReference>
<sequence length="135" mass="15696">MQRLQFEPTWDKALSDKDRSLINLTHSETKARANNRIEFIRIREAFNHRGELLVMVLIHNSTKTAFRFQEEKLRYVEGSNLIAVHTYTLPSVISEPETSMPWTFIFPVESLRSKPVLENGSLEFVSIDSDYVNPI</sequence>
<gene>
    <name evidence="1" type="ORF">CWR48_14215</name>
</gene>
<organism evidence="1 2">
    <name type="scientific">Oceanobacillus arenosus</name>
    <dbReference type="NCBI Taxonomy" id="1229153"/>
    <lineage>
        <taxon>Bacteria</taxon>
        <taxon>Bacillati</taxon>
        <taxon>Bacillota</taxon>
        <taxon>Bacilli</taxon>
        <taxon>Bacillales</taxon>
        <taxon>Bacillaceae</taxon>
        <taxon>Oceanobacillus</taxon>
    </lineage>
</organism>
<reference evidence="2" key="1">
    <citation type="submission" date="2017-11" db="EMBL/GenBank/DDBJ databases">
        <authorList>
            <person name="Zhu W."/>
        </authorList>
    </citation>
    <scope>NUCLEOTIDE SEQUENCE [LARGE SCALE GENOMIC DNA]</scope>
    <source>
        <strain evidence="2">CAU 1183</strain>
    </source>
</reference>
<dbReference type="AlphaFoldDB" id="A0A3D8PQ19"/>
<protein>
    <submittedName>
        <fullName evidence="1">SLAP domain-containing protein</fullName>
    </submittedName>
</protein>
<keyword evidence="2" id="KW-1185">Reference proteome</keyword>
<dbReference type="Proteomes" id="UP000257143">
    <property type="component" value="Unassembled WGS sequence"/>
</dbReference>
<comment type="caution">
    <text evidence="1">The sequence shown here is derived from an EMBL/GenBank/DDBJ whole genome shotgun (WGS) entry which is preliminary data.</text>
</comment>
<evidence type="ECO:0000313" key="2">
    <source>
        <dbReference type="Proteomes" id="UP000257143"/>
    </source>
</evidence>
<dbReference type="OrthoDB" id="1907642at2"/>
<proteinExistence type="predicted"/>
<name>A0A3D8PQ19_9BACI</name>
<evidence type="ECO:0000313" key="1">
    <source>
        <dbReference type="EMBL" id="RDW17348.1"/>
    </source>
</evidence>